<feature type="region of interest" description="Disordered" evidence="2">
    <location>
        <begin position="195"/>
        <end position="228"/>
    </location>
</feature>
<comment type="caution">
    <text evidence="4">The sequence shown here is derived from an EMBL/GenBank/DDBJ whole genome shotgun (WGS) entry which is preliminary data.</text>
</comment>
<organism evidence="4">
    <name type="scientific">marine sediment metagenome</name>
    <dbReference type="NCBI Taxonomy" id="412755"/>
    <lineage>
        <taxon>unclassified sequences</taxon>
        <taxon>metagenomes</taxon>
        <taxon>ecological metagenomes</taxon>
    </lineage>
</organism>
<evidence type="ECO:0000259" key="3">
    <source>
        <dbReference type="Pfam" id="PF17289"/>
    </source>
</evidence>
<dbReference type="EMBL" id="LAZR01065121">
    <property type="protein sequence ID" value="KKK56178.1"/>
    <property type="molecule type" value="Genomic_DNA"/>
</dbReference>
<name>A0A0F8WHT9_9ZZZZ</name>
<dbReference type="InterPro" id="IPR035421">
    <property type="entry name" value="Terminase_6C"/>
</dbReference>
<accession>A0A0F8WHT9</accession>
<protein>
    <recommendedName>
        <fullName evidence="3">Terminase large subunit gp17-like C-terminal domain-containing protein</fullName>
    </recommendedName>
</protein>
<evidence type="ECO:0000313" key="4">
    <source>
        <dbReference type="EMBL" id="KKK56178.1"/>
    </source>
</evidence>
<sequence length="228" mass="26933">LLDPVADEAQGFNRIWMRYYTKADGFEMNRYLLCDPASEKKRNSDYTVFMVVGLADDQGYYILDMVRDRMNLTERANKLFMLHRKWKPLAVGYEKYGKDSDIEYYQERMGQENYHFHIIPLGGTTKKEDRIRRLIPRFEQGRIFFPEKYEVVDLEGKKHDLVDVFIEDEFLGFPVAHHDDMLDCLARSFDPALPTSWPSGAEEPDAEPKRKPRYQKPDVPRETSWMSA</sequence>
<dbReference type="AlphaFoldDB" id="A0A0F8WHT9"/>
<feature type="domain" description="Terminase large subunit gp17-like C-terminal" evidence="3">
    <location>
        <begin position="35"/>
        <end position="149"/>
    </location>
</feature>
<evidence type="ECO:0000256" key="2">
    <source>
        <dbReference type="SAM" id="MobiDB-lite"/>
    </source>
</evidence>
<keyword evidence="1" id="KW-1188">Viral release from host cell</keyword>
<proteinExistence type="predicted"/>
<gene>
    <name evidence="4" type="ORF">LCGC14_3067130</name>
</gene>
<feature type="non-terminal residue" evidence="4">
    <location>
        <position position="1"/>
    </location>
</feature>
<dbReference type="Gene3D" id="3.30.420.240">
    <property type="match status" value="1"/>
</dbReference>
<reference evidence="4" key="1">
    <citation type="journal article" date="2015" name="Nature">
        <title>Complex archaea that bridge the gap between prokaryotes and eukaryotes.</title>
        <authorList>
            <person name="Spang A."/>
            <person name="Saw J.H."/>
            <person name="Jorgensen S.L."/>
            <person name="Zaremba-Niedzwiedzka K."/>
            <person name="Martijn J."/>
            <person name="Lind A.E."/>
            <person name="van Eijk R."/>
            <person name="Schleper C."/>
            <person name="Guy L."/>
            <person name="Ettema T.J."/>
        </authorList>
    </citation>
    <scope>NUCLEOTIDE SEQUENCE</scope>
</reference>
<evidence type="ECO:0000256" key="1">
    <source>
        <dbReference type="ARBA" id="ARBA00022612"/>
    </source>
</evidence>
<dbReference type="Pfam" id="PF17289">
    <property type="entry name" value="Terminase_6C"/>
    <property type="match status" value="1"/>
</dbReference>